<dbReference type="PANTHER" id="PTHR14614:SF130">
    <property type="entry name" value="PROTEIN-LYSINE N-METHYLTRANSFERASE EEF2KMT"/>
    <property type="match status" value="1"/>
</dbReference>
<keyword evidence="2" id="KW-0808">Transferase</keyword>
<dbReference type="GO" id="GO:0016740">
    <property type="term" value="F:transferase activity"/>
    <property type="evidence" value="ECO:0007669"/>
    <property type="project" value="UniProtKB-KW"/>
</dbReference>
<evidence type="ECO:0000313" key="4">
    <source>
        <dbReference type="EMBL" id="JAC03300.1"/>
    </source>
</evidence>
<evidence type="ECO:0000256" key="1">
    <source>
        <dbReference type="ARBA" id="ARBA00005511"/>
    </source>
</evidence>
<dbReference type="InterPro" id="IPR029426">
    <property type="entry name" value="FAM86_N"/>
</dbReference>
<reference evidence="4" key="1">
    <citation type="submission" date="2013-07" db="EMBL/GenBank/DDBJ databases">
        <authorList>
            <person name="Geib S."/>
        </authorList>
    </citation>
    <scope>NUCLEOTIDE SEQUENCE</scope>
</reference>
<evidence type="ECO:0000256" key="2">
    <source>
        <dbReference type="ARBA" id="ARBA00022679"/>
    </source>
</evidence>
<dbReference type="OrthoDB" id="194386at2759"/>
<name>W8CCR1_CERCA</name>
<comment type="similarity">
    <text evidence="1">Belongs to the class I-like SAM-binding methyltransferase superfamily. EEF2KMT family.</text>
</comment>
<dbReference type="SUPFAM" id="SSF53335">
    <property type="entry name" value="S-adenosyl-L-methionine-dependent methyltransferases"/>
    <property type="match status" value="1"/>
</dbReference>
<sequence>MKEESEKYLEVLKRQFLCGYPLHCIDWEGIPTDLTWDQQKLFVENTVLNSLNKQYPLKISYQLNFLKRLLQNLEKSYDEVHDIVYESYCAVQTLVAKDATEKYAYKHYLQPALDVTLTMRESKSFVAEGTTGLCSWQASIALADYLVQNSDIVNNKCILELGAGTGLCGMILLQCCDVRHILLTDGSIECIELMKENVCRNFKGIVELCSGEYEFKGRWLNLKQLQWDAIDKMKWPNNNRTDIILAADVVYDDTVFEALTHAIDFVFKLRKDKCEMLLAATVRNEYTLQKFLNMLSALEFMVVEKDVIPLDRCNFYWDRTTPVKIFHITRNS</sequence>
<organism evidence="4">
    <name type="scientific">Ceratitis capitata</name>
    <name type="common">Mediterranean fruit fly</name>
    <name type="synonym">Tephritis capitata</name>
    <dbReference type="NCBI Taxonomy" id="7213"/>
    <lineage>
        <taxon>Eukaryota</taxon>
        <taxon>Metazoa</taxon>
        <taxon>Ecdysozoa</taxon>
        <taxon>Arthropoda</taxon>
        <taxon>Hexapoda</taxon>
        <taxon>Insecta</taxon>
        <taxon>Pterygota</taxon>
        <taxon>Neoptera</taxon>
        <taxon>Endopterygota</taxon>
        <taxon>Diptera</taxon>
        <taxon>Brachycera</taxon>
        <taxon>Muscomorpha</taxon>
        <taxon>Tephritoidea</taxon>
        <taxon>Tephritidae</taxon>
        <taxon>Ceratitis</taxon>
        <taxon>Ceratitis</taxon>
    </lineage>
</organism>
<evidence type="ECO:0000259" key="3">
    <source>
        <dbReference type="Pfam" id="PF14904"/>
    </source>
</evidence>
<accession>W8CCR1</accession>
<feature type="domain" description="FAM86 N-terminal" evidence="3">
    <location>
        <begin position="8"/>
        <end position="90"/>
    </location>
</feature>
<dbReference type="EMBL" id="GAMC01003256">
    <property type="protein sequence ID" value="JAC03300.1"/>
    <property type="molecule type" value="mRNA"/>
</dbReference>
<dbReference type="InterPro" id="IPR029063">
    <property type="entry name" value="SAM-dependent_MTases_sf"/>
</dbReference>
<dbReference type="AlphaFoldDB" id="W8CCR1"/>
<dbReference type="PANTHER" id="PTHR14614">
    <property type="entry name" value="HEPATOCELLULAR CARCINOMA-ASSOCIATED ANTIGEN"/>
    <property type="match status" value="1"/>
</dbReference>
<gene>
    <name evidence="4" type="primary">FA86A</name>
</gene>
<dbReference type="GO" id="GO:0032991">
    <property type="term" value="C:protein-containing complex"/>
    <property type="evidence" value="ECO:0007669"/>
    <property type="project" value="TreeGrafter"/>
</dbReference>
<reference evidence="4" key="2">
    <citation type="journal article" date="2014" name="BMC Genomics">
        <title>A genomic perspective to assessing quality of mass-reared SIT flies used in Mediterranean fruit fly (Ceratitis capitata) eradication in California.</title>
        <authorList>
            <person name="Calla B."/>
            <person name="Hall B."/>
            <person name="Hou S."/>
            <person name="Geib S.M."/>
        </authorList>
    </citation>
    <scope>NUCLEOTIDE SEQUENCE</scope>
</reference>
<dbReference type="InterPro" id="IPR019410">
    <property type="entry name" value="Methyltransf_16"/>
</dbReference>
<protein>
    <submittedName>
        <fullName evidence="4">Protein FAM86A</fullName>
    </submittedName>
</protein>
<dbReference type="Pfam" id="PF14904">
    <property type="entry name" value="FAM86"/>
    <property type="match status" value="1"/>
</dbReference>
<dbReference type="Pfam" id="PF10294">
    <property type="entry name" value="Methyltransf_16"/>
    <property type="match status" value="1"/>
</dbReference>
<proteinExistence type="evidence at transcript level"/>
<dbReference type="Gene3D" id="3.40.50.150">
    <property type="entry name" value="Vaccinia Virus protein VP39"/>
    <property type="match status" value="1"/>
</dbReference>